<evidence type="ECO:0000313" key="2">
    <source>
        <dbReference type="Proteomes" id="UP000593577"/>
    </source>
</evidence>
<dbReference type="AlphaFoldDB" id="A0A7J8WXS5"/>
<reference evidence="1 2" key="1">
    <citation type="journal article" date="2019" name="Genome Biol. Evol.">
        <title>Insights into the evolution of the New World diploid cottons (Gossypium, subgenus Houzingenia) based on genome sequencing.</title>
        <authorList>
            <person name="Grover C.E."/>
            <person name="Arick M.A. 2nd"/>
            <person name="Thrash A."/>
            <person name="Conover J.L."/>
            <person name="Sanders W.S."/>
            <person name="Peterson D.G."/>
            <person name="Frelichowski J.E."/>
            <person name="Scheffler J.A."/>
            <person name="Scheffler B.E."/>
            <person name="Wendel J.F."/>
        </authorList>
    </citation>
    <scope>NUCLEOTIDE SEQUENCE [LARGE SCALE GENOMIC DNA]</scope>
    <source>
        <strain evidence="1">185</strain>
        <tissue evidence="1">Leaf</tissue>
    </source>
</reference>
<dbReference type="PANTHER" id="PTHR31064">
    <property type="entry name" value="POTASSIUM TRANSPORT PROTEIN DDB_G0292412-RELATED"/>
    <property type="match status" value="1"/>
</dbReference>
<dbReference type="PANTHER" id="PTHR31064:SF30">
    <property type="entry name" value="HIGH-AFFINITY POTASSIUM TRANSPORT PROTEIN-RELATED"/>
    <property type="match status" value="1"/>
</dbReference>
<proteinExistence type="predicted"/>
<evidence type="ECO:0000313" key="1">
    <source>
        <dbReference type="EMBL" id="MBA0679680.1"/>
    </source>
</evidence>
<protein>
    <submittedName>
        <fullName evidence="1">Uncharacterized protein</fullName>
    </submittedName>
</protein>
<dbReference type="Proteomes" id="UP000593577">
    <property type="component" value="Unassembled WGS sequence"/>
</dbReference>
<dbReference type="GO" id="GO:0005886">
    <property type="term" value="C:plasma membrane"/>
    <property type="evidence" value="ECO:0007669"/>
    <property type="project" value="TreeGrafter"/>
</dbReference>
<name>A0A7J8WXS5_GOSAI</name>
<sequence>TPHRPTTTNGFIKPATVGYLLNKSARDGSFNTIKTFNFIINTEYFLSILVPLIQTLSRLEKGLMRNHAFNLQIACLHKIERIEESLCVLDDDENGGLKATTFHHIVNMLTNKKKMDDGSDERPGVSSDIDFCSAYGNVGFSTGYSCKRRLKGEQWCTDSFAGFAGRWSNTGKFILIVVMFFGRFKNFSFKYVIPLYITNVLRNSVMGCAWEPATMTHPCDPSSGKE</sequence>
<keyword evidence="2" id="KW-1185">Reference proteome</keyword>
<comment type="caution">
    <text evidence="1">The sequence shown here is derived from an EMBL/GenBank/DDBJ whole genome shotgun (WGS) entry which is preliminary data.</text>
</comment>
<dbReference type="GO" id="GO:0015081">
    <property type="term" value="F:sodium ion transmembrane transporter activity"/>
    <property type="evidence" value="ECO:0007669"/>
    <property type="project" value="TreeGrafter"/>
</dbReference>
<feature type="non-terminal residue" evidence="1">
    <location>
        <position position="226"/>
    </location>
</feature>
<organism evidence="1 2">
    <name type="scientific">Gossypium aridum</name>
    <name type="common">American cotton</name>
    <name type="synonym">Erioxylum aridum</name>
    <dbReference type="NCBI Taxonomy" id="34290"/>
    <lineage>
        <taxon>Eukaryota</taxon>
        <taxon>Viridiplantae</taxon>
        <taxon>Streptophyta</taxon>
        <taxon>Embryophyta</taxon>
        <taxon>Tracheophyta</taxon>
        <taxon>Spermatophyta</taxon>
        <taxon>Magnoliopsida</taxon>
        <taxon>eudicotyledons</taxon>
        <taxon>Gunneridae</taxon>
        <taxon>Pentapetalae</taxon>
        <taxon>rosids</taxon>
        <taxon>malvids</taxon>
        <taxon>Malvales</taxon>
        <taxon>Malvaceae</taxon>
        <taxon>Malvoideae</taxon>
        <taxon>Gossypium</taxon>
    </lineage>
</organism>
<dbReference type="EMBL" id="JABFAA010000004">
    <property type="protein sequence ID" value="MBA0679680.1"/>
    <property type="molecule type" value="Genomic_DNA"/>
</dbReference>
<dbReference type="InterPro" id="IPR051143">
    <property type="entry name" value="TrkH_K-transport"/>
</dbReference>
<feature type="non-terminal residue" evidence="1">
    <location>
        <position position="1"/>
    </location>
</feature>
<accession>A0A7J8WXS5</accession>
<gene>
    <name evidence="1" type="ORF">Goari_011437</name>
</gene>